<keyword evidence="8 11" id="KW-0067">ATP-binding</keyword>
<dbReference type="GO" id="GO:0005829">
    <property type="term" value="C:cytosol"/>
    <property type="evidence" value="ECO:0007669"/>
    <property type="project" value="TreeGrafter"/>
</dbReference>
<keyword evidence="11" id="KW-0479">Metal-binding</keyword>
<comment type="catalytic activity">
    <reaction evidence="10 11">
        <text>shikimate + ATP = 3-phosphoshikimate + ADP + H(+)</text>
        <dbReference type="Rhea" id="RHEA:13121"/>
        <dbReference type="ChEBI" id="CHEBI:15378"/>
        <dbReference type="ChEBI" id="CHEBI:30616"/>
        <dbReference type="ChEBI" id="CHEBI:36208"/>
        <dbReference type="ChEBI" id="CHEBI:145989"/>
        <dbReference type="ChEBI" id="CHEBI:456216"/>
        <dbReference type="EC" id="2.7.1.71"/>
    </reaction>
</comment>
<dbReference type="HAMAP" id="MF_00109">
    <property type="entry name" value="Shikimate_kinase"/>
    <property type="match status" value="1"/>
</dbReference>
<evidence type="ECO:0000256" key="5">
    <source>
        <dbReference type="ARBA" id="ARBA00022679"/>
    </source>
</evidence>
<comment type="subunit">
    <text evidence="11">Monomer.</text>
</comment>
<feature type="binding site" evidence="11">
    <location>
        <begin position="2"/>
        <end position="7"/>
    </location>
    <ligand>
        <name>ATP</name>
        <dbReference type="ChEBI" id="CHEBI:30616"/>
    </ligand>
</feature>
<evidence type="ECO:0000313" key="12">
    <source>
        <dbReference type="EMBL" id="NKF21161.1"/>
    </source>
</evidence>
<dbReference type="InterPro" id="IPR023000">
    <property type="entry name" value="Shikimate_kinase_CS"/>
</dbReference>
<dbReference type="GO" id="GO:0009073">
    <property type="term" value="P:aromatic amino acid family biosynthetic process"/>
    <property type="evidence" value="ECO:0007669"/>
    <property type="project" value="UniProtKB-KW"/>
</dbReference>
<keyword evidence="13" id="KW-1185">Reference proteome</keyword>
<dbReference type="PANTHER" id="PTHR21087">
    <property type="entry name" value="SHIKIMATE KINASE"/>
    <property type="match status" value="1"/>
</dbReference>
<dbReference type="PRINTS" id="PR01100">
    <property type="entry name" value="SHIKIMTKNASE"/>
</dbReference>
<dbReference type="InterPro" id="IPR000623">
    <property type="entry name" value="Shikimate_kinase/TSH1"/>
</dbReference>
<evidence type="ECO:0000256" key="2">
    <source>
        <dbReference type="ARBA" id="ARBA00006997"/>
    </source>
</evidence>
<dbReference type="PROSITE" id="PS01128">
    <property type="entry name" value="SHIKIMATE_KINASE"/>
    <property type="match status" value="1"/>
</dbReference>
<comment type="function">
    <text evidence="11">Catalyzes the specific phosphorylation of the 3-hydroxyl group of shikimic acid using ATP as a cosubstrate.</text>
</comment>
<sequence length="159" mass="17845">MGAGKTTVGRRLAERRQLQFVDSDHEIEARTGVDIPYIFEREGEAGFRRREQQMIAELTQRRGIVLATGGGAVLDPSNRNALAGNGYVIYLHASVDQQLARTARADNRPLLKAAGDRRETLTRLFVQRDPLYREIADLVLITDGRHAKSLVAEIERHVQ</sequence>
<keyword evidence="6 11" id="KW-0547">Nucleotide-binding</keyword>
<dbReference type="AlphaFoldDB" id="A0A969W5R9"/>
<evidence type="ECO:0000256" key="8">
    <source>
        <dbReference type="ARBA" id="ARBA00022840"/>
    </source>
</evidence>
<dbReference type="GO" id="GO:0004765">
    <property type="term" value="F:shikimate kinase activity"/>
    <property type="evidence" value="ECO:0007669"/>
    <property type="project" value="UniProtKB-UniRule"/>
</dbReference>
<feature type="binding site" evidence="11">
    <location>
        <position position="6"/>
    </location>
    <ligand>
        <name>Mg(2+)</name>
        <dbReference type="ChEBI" id="CHEBI:18420"/>
    </ligand>
</feature>
<feature type="binding site" evidence="11">
    <location>
        <position position="70"/>
    </location>
    <ligand>
        <name>substrate</name>
    </ligand>
</feature>
<organism evidence="12 13">
    <name type="scientific">Solimonas marina</name>
    <dbReference type="NCBI Taxonomy" id="2714601"/>
    <lineage>
        <taxon>Bacteria</taxon>
        <taxon>Pseudomonadati</taxon>
        <taxon>Pseudomonadota</taxon>
        <taxon>Gammaproteobacteria</taxon>
        <taxon>Nevskiales</taxon>
        <taxon>Nevskiaceae</taxon>
        <taxon>Solimonas</taxon>
    </lineage>
</organism>
<comment type="subcellular location">
    <subcellularLocation>
        <location evidence="11">Cytoplasm</location>
    </subcellularLocation>
</comment>
<reference evidence="12" key="1">
    <citation type="submission" date="2020-03" db="EMBL/GenBank/DDBJ databases">
        <title>Solimonas marina sp. nov., isolated from deep seawater of the Pacific Ocean.</title>
        <authorList>
            <person name="Liu X."/>
            <person name="Lai Q."/>
            <person name="Sun F."/>
            <person name="Gai Y."/>
            <person name="Li G."/>
            <person name="Shao Z."/>
        </authorList>
    </citation>
    <scope>NUCLEOTIDE SEQUENCE</scope>
    <source>
        <strain evidence="12">C16B3</strain>
    </source>
</reference>
<feature type="binding site" evidence="11">
    <location>
        <position position="128"/>
    </location>
    <ligand>
        <name>substrate</name>
    </ligand>
</feature>
<keyword evidence="9 11" id="KW-0057">Aromatic amino acid biosynthesis</keyword>
<dbReference type="GO" id="GO:0009423">
    <property type="term" value="P:chorismate biosynthetic process"/>
    <property type="evidence" value="ECO:0007669"/>
    <property type="project" value="UniProtKB-UniRule"/>
</dbReference>
<keyword evidence="5 11" id="KW-0808">Transferase</keyword>
<gene>
    <name evidence="11" type="primary">aroK</name>
    <name evidence="12" type="ORF">G7Y82_02450</name>
</gene>
<evidence type="ECO:0000256" key="7">
    <source>
        <dbReference type="ARBA" id="ARBA00022777"/>
    </source>
</evidence>
<evidence type="ECO:0000256" key="9">
    <source>
        <dbReference type="ARBA" id="ARBA00023141"/>
    </source>
</evidence>
<dbReference type="Pfam" id="PF01202">
    <property type="entry name" value="SKI"/>
    <property type="match status" value="1"/>
</dbReference>
<dbReference type="GO" id="GO:0000287">
    <property type="term" value="F:magnesium ion binding"/>
    <property type="evidence" value="ECO:0007669"/>
    <property type="project" value="UniProtKB-UniRule"/>
</dbReference>
<keyword evidence="11" id="KW-0460">Magnesium</keyword>
<dbReference type="InterPro" id="IPR027417">
    <property type="entry name" value="P-loop_NTPase"/>
</dbReference>
<evidence type="ECO:0000313" key="13">
    <source>
        <dbReference type="Proteomes" id="UP000653472"/>
    </source>
</evidence>
<dbReference type="SUPFAM" id="SSF52540">
    <property type="entry name" value="P-loop containing nucleoside triphosphate hydrolases"/>
    <property type="match status" value="1"/>
</dbReference>
<evidence type="ECO:0000256" key="3">
    <source>
        <dbReference type="ARBA" id="ARBA00012154"/>
    </source>
</evidence>
<comment type="pathway">
    <text evidence="1 11">Metabolic intermediate biosynthesis; chorismate biosynthesis; chorismate from D-erythrose 4-phosphate and phosphoenolpyruvate: step 5/7.</text>
</comment>
<dbReference type="EC" id="2.7.1.71" evidence="3 11"/>
<comment type="cofactor">
    <cofactor evidence="11">
        <name>Mg(2+)</name>
        <dbReference type="ChEBI" id="CHEBI:18420"/>
    </cofactor>
    <text evidence="11">Binds 1 Mg(2+) ion per subunit.</text>
</comment>
<keyword evidence="7 11" id="KW-0418">Kinase</keyword>
<dbReference type="InterPro" id="IPR031322">
    <property type="entry name" value="Shikimate/glucono_kinase"/>
</dbReference>
<evidence type="ECO:0000256" key="10">
    <source>
        <dbReference type="ARBA" id="ARBA00048567"/>
    </source>
</evidence>
<dbReference type="CDD" id="cd00464">
    <property type="entry name" value="SK"/>
    <property type="match status" value="1"/>
</dbReference>
<dbReference type="Gene3D" id="3.40.50.300">
    <property type="entry name" value="P-loop containing nucleotide triphosphate hydrolases"/>
    <property type="match status" value="1"/>
</dbReference>
<comment type="caution">
    <text evidence="12">The sequence shown here is derived from an EMBL/GenBank/DDBJ whole genome shotgun (WGS) entry which is preliminary data.</text>
</comment>
<feature type="binding site" evidence="11">
    <location>
        <position position="145"/>
    </location>
    <ligand>
        <name>ATP</name>
        <dbReference type="ChEBI" id="CHEBI:30616"/>
    </ligand>
</feature>
<dbReference type="EMBL" id="JAAVXB010000001">
    <property type="protein sequence ID" value="NKF21161.1"/>
    <property type="molecule type" value="Genomic_DNA"/>
</dbReference>
<dbReference type="PANTHER" id="PTHR21087:SF16">
    <property type="entry name" value="SHIKIMATE KINASE 1, CHLOROPLASTIC"/>
    <property type="match status" value="1"/>
</dbReference>
<dbReference type="Proteomes" id="UP000653472">
    <property type="component" value="Unassembled WGS sequence"/>
</dbReference>
<evidence type="ECO:0000256" key="4">
    <source>
        <dbReference type="ARBA" id="ARBA00022605"/>
    </source>
</evidence>
<accession>A0A969W5R9</accession>
<dbReference type="GO" id="GO:0008652">
    <property type="term" value="P:amino acid biosynthetic process"/>
    <property type="evidence" value="ECO:0007669"/>
    <property type="project" value="UniProtKB-KW"/>
</dbReference>
<comment type="similarity">
    <text evidence="2 11">Belongs to the shikimate kinase family.</text>
</comment>
<feature type="binding site" evidence="11">
    <location>
        <position position="108"/>
    </location>
    <ligand>
        <name>ATP</name>
        <dbReference type="ChEBI" id="CHEBI:30616"/>
    </ligand>
</feature>
<proteinExistence type="inferred from homology"/>
<evidence type="ECO:0000256" key="1">
    <source>
        <dbReference type="ARBA" id="ARBA00004842"/>
    </source>
</evidence>
<keyword evidence="4 11" id="KW-0028">Amino-acid biosynthesis</keyword>
<feature type="binding site" evidence="11">
    <location>
        <position position="24"/>
    </location>
    <ligand>
        <name>substrate</name>
    </ligand>
</feature>
<dbReference type="GO" id="GO:0005524">
    <property type="term" value="F:ATP binding"/>
    <property type="evidence" value="ECO:0007669"/>
    <property type="project" value="UniProtKB-UniRule"/>
</dbReference>
<name>A0A969W5R9_9GAMM</name>
<protein>
    <recommendedName>
        <fullName evidence="3 11">Shikimate kinase</fullName>
        <shortName evidence="11">SK</shortName>
        <ecNumber evidence="3 11">2.7.1.71</ecNumber>
    </recommendedName>
</protein>
<evidence type="ECO:0000256" key="11">
    <source>
        <dbReference type="HAMAP-Rule" id="MF_00109"/>
    </source>
</evidence>
<keyword evidence="11" id="KW-0963">Cytoplasm</keyword>
<feature type="binding site" evidence="11">
    <location>
        <position position="48"/>
    </location>
    <ligand>
        <name>substrate</name>
    </ligand>
</feature>
<evidence type="ECO:0000256" key="6">
    <source>
        <dbReference type="ARBA" id="ARBA00022741"/>
    </source>
</evidence>